<evidence type="ECO:0000259" key="1">
    <source>
        <dbReference type="Pfam" id="PF00296"/>
    </source>
</evidence>
<dbReference type="GO" id="GO:0016705">
    <property type="term" value="F:oxidoreductase activity, acting on paired donors, with incorporation or reduction of molecular oxygen"/>
    <property type="evidence" value="ECO:0007669"/>
    <property type="project" value="InterPro"/>
</dbReference>
<protein>
    <submittedName>
        <fullName evidence="2">TIGR03617 family F420-dependent LLM class oxidoreductase</fullName>
        <ecNumber evidence="2">1.-.-.-</ecNumber>
    </submittedName>
</protein>
<dbReference type="NCBIfam" id="TIGR03617">
    <property type="entry name" value="F420_MSMEG_2256"/>
    <property type="match status" value="1"/>
</dbReference>
<dbReference type="OrthoDB" id="7332380at2"/>
<dbReference type="InterPro" id="IPR050564">
    <property type="entry name" value="F420-G6PD/mer"/>
</dbReference>
<name>A0A5P9NIV5_9GAMM</name>
<dbReference type="Gene3D" id="3.20.20.30">
    <property type="entry name" value="Luciferase-like domain"/>
    <property type="match status" value="1"/>
</dbReference>
<dbReference type="KEGG" id="halc:EY643_09050"/>
<gene>
    <name evidence="2" type="ORF">EY643_09050</name>
</gene>
<keyword evidence="2" id="KW-0560">Oxidoreductase</keyword>
<sequence length="347" mass="38338">MEIHTTLIQDDLGKVSGEIRRIEAAGYNGVMTQENRHDPFLPLAVAAVNSERVTLGTGVAIAFPRSPMVLANTCWDLQQASAGRFVLGIGPQVKGHNERRFSVPWTPPAPRMKEYIHALRAIWACWKNGGTELDFEGKHYQFSLMTPNFTPEPMAYAPPPVTMAAVGPAMLRVAGEVADGVRLHAFCTRKYIENVILPQLETGLARGERHREDLQISGGGFLVTGANDEEVATSLEFYRSRVAFYGSTRAYWPVLEQHDLLDLGEKLNHLAREGKWQEMPALISDDILQLFGAIGRHDEIVAEIQTQFGGLADVIADSASYDMPGSLPADLIRDIQSLTTPWAGFKR</sequence>
<dbReference type="PANTHER" id="PTHR43244:SF2">
    <property type="entry name" value="CONSERVED HYPOTHETICAL ALANINE AND PROLINE-RICH PROTEIN"/>
    <property type="match status" value="1"/>
</dbReference>
<evidence type="ECO:0000313" key="2">
    <source>
        <dbReference type="EMBL" id="QFU75793.1"/>
    </source>
</evidence>
<dbReference type="Pfam" id="PF00296">
    <property type="entry name" value="Bac_luciferase"/>
    <property type="match status" value="1"/>
</dbReference>
<dbReference type="InterPro" id="IPR036661">
    <property type="entry name" value="Luciferase-like_sf"/>
</dbReference>
<accession>A0A5P9NIV5</accession>
<dbReference type="AlphaFoldDB" id="A0A5P9NIV5"/>
<proteinExistence type="predicted"/>
<dbReference type="CDD" id="cd01097">
    <property type="entry name" value="Tetrahydromethanopterin_reductase"/>
    <property type="match status" value="1"/>
</dbReference>
<dbReference type="InterPro" id="IPR019919">
    <property type="entry name" value="Lucif-like_OxRdtase_MSMEG_2256"/>
</dbReference>
<feature type="domain" description="Luciferase-like" evidence="1">
    <location>
        <begin position="12"/>
        <end position="306"/>
    </location>
</feature>
<evidence type="ECO:0000313" key="3">
    <source>
        <dbReference type="Proteomes" id="UP000326287"/>
    </source>
</evidence>
<dbReference type="RefSeq" id="WP_152661900.1">
    <property type="nucleotide sequence ID" value="NZ_CP036422.1"/>
</dbReference>
<dbReference type="EC" id="1.-.-.-" evidence="2"/>
<dbReference type="PANTHER" id="PTHR43244">
    <property type="match status" value="1"/>
</dbReference>
<dbReference type="EMBL" id="CP036422">
    <property type="protein sequence ID" value="QFU75793.1"/>
    <property type="molecule type" value="Genomic_DNA"/>
</dbReference>
<dbReference type="Proteomes" id="UP000326287">
    <property type="component" value="Chromosome"/>
</dbReference>
<dbReference type="InterPro" id="IPR011251">
    <property type="entry name" value="Luciferase-like_dom"/>
</dbReference>
<organism evidence="2 3">
    <name type="scientific">Halioglobus maricola</name>
    <dbReference type="NCBI Taxonomy" id="2601894"/>
    <lineage>
        <taxon>Bacteria</taxon>
        <taxon>Pseudomonadati</taxon>
        <taxon>Pseudomonadota</taxon>
        <taxon>Gammaproteobacteria</taxon>
        <taxon>Cellvibrionales</taxon>
        <taxon>Halieaceae</taxon>
        <taxon>Halioglobus</taxon>
    </lineage>
</organism>
<dbReference type="SUPFAM" id="SSF51679">
    <property type="entry name" value="Bacterial luciferase-like"/>
    <property type="match status" value="1"/>
</dbReference>
<reference evidence="2 3" key="1">
    <citation type="submission" date="2019-02" db="EMBL/GenBank/DDBJ databases">
        <authorList>
            <person name="Li S.-H."/>
        </authorList>
    </citation>
    <scope>NUCLEOTIDE SEQUENCE [LARGE SCALE GENOMIC DNA]</scope>
    <source>
        <strain evidence="2 3">IMCC14385</strain>
    </source>
</reference>
<keyword evidence="3" id="KW-1185">Reference proteome</keyword>